<keyword evidence="3" id="KW-1185">Reference proteome</keyword>
<dbReference type="OrthoDB" id="4096513at2759"/>
<dbReference type="AlphaFoldDB" id="A0A1A0H612"/>
<organism evidence="2 3">
    <name type="scientific">Metschnikowia bicuspidata var. bicuspidata NRRL YB-4993</name>
    <dbReference type="NCBI Taxonomy" id="869754"/>
    <lineage>
        <taxon>Eukaryota</taxon>
        <taxon>Fungi</taxon>
        <taxon>Dikarya</taxon>
        <taxon>Ascomycota</taxon>
        <taxon>Saccharomycotina</taxon>
        <taxon>Pichiomycetes</taxon>
        <taxon>Metschnikowiaceae</taxon>
        <taxon>Metschnikowia</taxon>
    </lineage>
</organism>
<feature type="region of interest" description="Disordered" evidence="1">
    <location>
        <begin position="173"/>
        <end position="198"/>
    </location>
</feature>
<reference evidence="2 3" key="1">
    <citation type="submission" date="2016-05" db="EMBL/GenBank/DDBJ databases">
        <title>Comparative genomics of biotechnologically important yeasts.</title>
        <authorList>
            <consortium name="DOE Joint Genome Institute"/>
            <person name="Riley R."/>
            <person name="Haridas S."/>
            <person name="Wolfe K.H."/>
            <person name="Lopes M.R."/>
            <person name="Hittinger C.T."/>
            <person name="Goker M."/>
            <person name="Salamov A."/>
            <person name="Wisecaver J."/>
            <person name="Long T.M."/>
            <person name="Aerts A.L."/>
            <person name="Barry K."/>
            <person name="Choi C."/>
            <person name="Clum A."/>
            <person name="Coughlan A.Y."/>
            <person name="Deshpande S."/>
            <person name="Douglass A.P."/>
            <person name="Hanson S.J."/>
            <person name="Klenk H.-P."/>
            <person name="LaButti K."/>
            <person name="Lapidus A."/>
            <person name="Lindquist E."/>
            <person name="Lipzen A."/>
            <person name="Meier-kolthoff J.P."/>
            <person name="Ohm R.A."/>
            <person name="Otillar R.P."/>
            <person name="Pangilinan J."/>
            <person name="Peng Y."/>
            <person name="Rokas A."/>
            <person name="Rosa C.A."/>
            <person name="Scheuner C."/>
            <person name="Sibirny A.A."/>
            <person name="Slot J.C."/>
            <person name="Stielow J.B."/>
            <person name="Sun H."/>
            <person name="Kurtzman C.P."/>
            <person name="Blackwell M."/>
            <person name="Grigoriev I.V."/>
            <person name="Jeffries T.W."/>
        </authorList>
    </citation>
    <scope>NUCLEOTIDE SEQUENCE [LARGE SCALE GENOMIC DNA]</scope>
    <source>
        <strain evidence="2 3">NRRL YB-4993</strain>
    </source>
</reference>
<protein>
    <submittedName>
        <fullName evidence="2">Uncharacterized protein</fullName>
    </submittedName>
</protein>
<feature type="region of interest" description="Disordered" evidence="1">
    <location>
        <begin position="16"/>
        <end position="51"/>
    </location>
</feature>
<dbReference type="GeneID" id="30027388"/>
<evidence type="ECO:0000313" key="3">
    <source>
        <dbReference type="Proteomes" id="UP000092555"/>
    </source>
</evidence>
<evidence type="ECO:0000256" key="1">
    <source>
        <dbReference type="SAM" id="MobiDB-lite"/>
    </source>
</evidence>
<accession>A0A1A0H612</accession>
<dbReference type="RefSeq" id="XP_018709927.1">
    <property type="nucleotide sequence ID" value="XM_018854412.1"/>
</dbReference>
<name>A0A1A0H612_9ASCO</name>
<comment type="caution">
    <text evidence="2">The sequence shown here is derived from an EMBL/GenBank/DDBJ whole genome shotgun (WGS) entry which is preliminary data.</text>
</comment>
<gene>
    <name evidence="2" type="ORF">METBIDRAFT_13684</name>
</gene>
<evidence type="ECO:0000313" key="2">
    <source>
        <dbReference type="EMBL" id="OBA19395.1"/>
    </source>
</evidence>
<dbReference type="EMBL" id="LXTC01000007">
    <property type="protein sequence ID" value="OBA19395.1"/>
    <property type="molecule type" value="Genomic_DNA"/>
</dbReference>
<feature type="compositionally biased region" description="Polar residues" evidence="1">
    <location>
        <begin position="21"/>
        <end position="30"/>
    </location>
</feature>
<sequence>MAAPLDIIKAPRKSKALRTKISCSGSSRNSPPHPLESSITEDALSDSEPESLLDSSYNESILSTVTSDTSCACSTTTSCCSWSPTNLRSVSLLPVVLTSCVAAYTPRVVPKSRVSSSKLTELLRKAEPLESRKVGPAAKSALSYQIPKVSSLSPWQAFLALFINYSMRSESQKDSGERFPEGTSHGICLDSRQGKGIGSTKADRELETFVESASEPCEPVMYKSKARNREYRVNSEFLKRYAMDCNARLKGVLPIFPEDVALLSCRPSLRKFDREHGLNRVSEMSRDKLWNSVVLPPRKDSCPRSVIDFENYLHSRDGARTASIVSKYSSRLPWATHHSSIKPAGRLRTSACVKSKTSPTLGHSIPQYTVKGWQNERWVPF</sequence>
<dbReference type="Proteomes" id="UP000092555">
    <property type="component" value="Unassembled WGS sequence"/>
</dbReference>
<proteinExistence type="predicted"/>